<proteinExistence type="predicted"/>
<dbReference type="EMBL" id="QJKJ01012079">
    <property type="protein sequence ID" value="RDX69516.1"/>
    <property type="molecule type" value="Genomic_DNA"/>
</dbReference>
<evidence type="ECO:0000313" key="2">
    <source>
        <dbReference type="Proteomes" id="UP000257109"/>
    </source>
</evidence>
<evidence type="ECO:0000313" key="1">
    <source>
        <dbReference type="EMBL" id="RDX69516.1"/>
    </source>
</evidence>
<feature type="non-terminal residue" evidence="1">
    <location>
        <position position="1"/>
    </location>
</feature>
<dbReference type="OrthoDB" id="1931687at2759"/>
<accession>A0A371EU57</accession>
<sequence>MKILLGSQDAWKIVEKDVAILSQNEKKILVKMKKKGQQALIFIYQSLDDVMFKMMSNILKTSVKGVEKVKNVCLQTLQGEFESLYMKESKSISNFGNRMMMIVNQMKLYGEKMKDIRVVEKIFCFLTIKFDFVICAIKESKDLELMIVD</sequence>
<comment type="caution">
    <text evidence="1">The sequence shown here is derived from an EMBL/GenBank/DDBJ whole genome shotgun (WGS) entry which is preliminary data.</text>
</comment>
<dbReference type="PANTHER" id="PTHR35317">
    <property type="entry name" value="OS04G0629600 PROTEIN"/>
    <property type="match status" value="1"/>
</dbReference>
<dbReference type="Pfam" id="PF14223">
    <property type="entry name" value="Retrotran_gag_2"/>
    <property type="match status" value="1"/>
</dbReference>
<dbReference type="PANTHER" id="PTHR35317:SF28">
    <property type="entry name" value="ZINC FINGER, CCHC-TYPE, RIBONUCLEASE H-LIKE DOMAIN, GAG-PRE-INTEGRASE DOMAIN PROTEIN-RELATED"/>
    <property type="match status" value="1"/>
</dbReference>
<organism evidence="1 2">
    <name type="scientific">Mucuna pruriens</name>
    <name type="common">Velvet bean</name>
    <name type="synonym">Dolichos pruriens</name>
    <dbReference type="NCBI Taxonomy" id="157652"/>
    <lineage>
        <taxon>Eukaryota</taxon>
        <taxon>Viridiplantae</taxon>
        <taxon>Streptophyta</taxon>
        <taxon>Embryophyta</taxon>
        <taxon>Tracheophyta</taxon>
        <taxon>Spermatophyta</taxon>
        <taxon>Magnoliopsida</taxon>
        <taxon>eudicotyledons</taxon>
        <taxon>Gunneridae</taxon>
        <taxon>Pentapetalae</taxon>
        <taxon>rosids</taxon>
        <taxon>fabids</taxon>
        <taxon>Fabales</taxon>
        <taxon>Fabaceae</taxon>
        <taxon>Papilionoideae</taxon>
        <taxon>50 kb inversion clade</taxon>
        <taxon>NPAAA clade</taxon>
        <taxon>indigoferoid/millettioid clade</taxon>
        <taxon>Phaseoleae</taxon>
        <taxon>Mucuna</taxon>
    </lineage>
</organism>
<gene>
    <name evidence="1" type="ORF">CR513_51364</name>
</gene>
<reference evidence="1" key="1">
    <citation type="submission" date="2018-05" db="EMBL/GenBank/DDBJ databases">
        <title>Draft genome of Mucuna pruriens seed.</title>
        <authorList>
            <person name="Nnadi N.E."/>
            <person name="Vos R."/>
            <person name="Hasami M.H."/>
            <person name="Devisetty U.K."/>
            <person name="Aguiy J.C."/>
        </authorList>
    </citation>
    <scope>NUCLEOTIDE SEQUENCE [LARGE SCALE GENOMIC DNA]</scope>
    <source>
        <strain evidence="1">JCA_2017</strain>
    </source>
</reference>
<keyword evidence="2" id="KW-1185">Reference proteome</keyword>
<name>A0A371EU57_MUCPR</name>
<dbReference type="AlphaFoldDB" id="A0A371EU57"/>
<dbReference type="Proteomes" id="UP000257109">
    <property type="component" value="Unassembled WGS sequence"/>
</dbReference>
<protein>
    <submittedName>
        <fullName evidence="1">Uncharacterized protein</fullName>
    </submittedName>
</protein>